<dbReference type="GeneID" id="54279177"/>
<feature type="compositionally biased region" description="Basic and acidic residues" evidence="1">
    <location>
        <begin position="42"/>
        <end position="56"/>
    </location>
</feature>
<name>A0A6A5XST9_9PLEO</name>
<proteinExistence type="predicted"/>
<dbReference type="RefSeq" id="XP_033384601.1">
    <property type="nucleotide sequence ID" value="XM_033521780.1"/>
</dbReference>
<accession>A0A6A5XST9</accession>
<reference evidence="2" key="1">
    <citation type="journal article" date="2020" name="Stud. Mycol.">
        <title>101 Dothideomycetes genomes: a test case for predicting lifestyles and emergence of pathogens.</title>
        <authorList>
            <person name="Haridas S."/>
            <person name="Albert R."/>
            <person name="Binder M."/>
            <person name="Bloem J."/>
            <person name="Labutti K."/>
            <person name="Salamov A."/>
            <person name="Andreopoulos B."/>
            <person name="Baker S."/>
            <person name="Barry K."/>
            <person name="Bills G."/>
            <person name="Bluhm B."/>
            <person name="Cannon C."/>
            <person name="Castanera R."/>
            <person name="Culley D."/>
            <person name="Daum C."/>
            <person name="Ezra D."/>
            <person name="Gonzalez J."/>
            <person name="Henrissat B."/>
            <person name="Kuo A."/>
            <person name="Liang C."/>
            <person name="Lipzen A."/>
            <person name="Lutzoni F."/>
            <person name="Magnuson J."/>
            <person name="Mondo S."/>
            <person name="Nolan M."/>
            <person name="Ohm R."/>
            <person name="Pangilinan J."/>
            <person name="Park H.-J."/>
            <person name="Ramirez L."/>
            <person name="Alfaro M."/>
            <person name="Sun H."/>
            <person name="Tritt A."/>
            <person name="Yoshinaga Y."/>
            <person name="Zwiers L.-H."/>
            <person name="Turgeon B."/>
            <person name="Goodwin S."/>
            <person name="Spatafora J."/>
            <person name="Crous P."/>
            <person name="Grigoriev I."/>
        </authorList>
    </citation>
    <scope>NUCLEOTIDE SEQUENCE</scope>
    <source>
        <strain evidence="2">CBS 175.79</strain>
    </source>
</reference>
<gene>
    <name evidence="2" type="ORF">BU24DRAFT_197523</name>
</gene>
<protein>
    <submittedName>
        <fullName evidence="2">Uncharacterized protein</fullName>
    </submittedName>
</protein>
<evidence type="ECO:0000313" key="3">
    <source>
        <dbReference type="Proteomes" id="UP000799778"/>
    </source>
</evidence>
<dbReference type="Proteomes" id="UP000799778">
    <property type="component" value="Unassembled WGS sequence"/>
</dbReference>
<evidence type="ECO:0000256" key="1">
    <source>
        <dbReference type="SAM" id="MobiDB-lite"/>
    </source>
</evidence>
<organism evidence="2 3">
    <name type="scientific">Aaosphaeria arxii CBS 175.79</name>
    <dbReference type="NCBI Taxonomy" id="1450172"/>
    <lineage>
        <taxon>Eukaryota</taxon>
        <taxon>Fungi</taxon>
        <taxon>Dikarya</taxon>
        <taxon>Ascomycota</taxon>
        <taxon>Pezizomycotina</taxon>
        <taxon>Dothideomycetes</taxon>
        <taxon>Pleosporomycetidae</taxon>
        <taxon>Pleosporales</taxon>
        <taxon>Pleosporales incertae sedis</taxon>
        <taxon>Aaosphaeria</taxon>
    </lineage>
</organism>
<dbReference type="AlphaFoldDB" id="A0A6A5XST9"/>
<sequence length="155" mass="17071">MNSKKSTSIIPHPPLRIIVTAGPSARLHACNNATLALDEDQPNEREREQPIVEFSRHPSCPAKSSQTESERDKPANHPSASGAGEKETWGKNRTSIKFTTLSQTCMKEPLYAPLIFDIPTQTTSRRKGSASSITTCLVVVIRTSSLAHTYTRIAW</sequence>
<keyword evidence="3" id="KW-1185">Reference proteome</keyword>
<feature type="region of interest" description="Disordered" evidence="1">
    <location>
        <begin position="35"/>
        <end position="93"/>
    </location>
</feature>
<evidence type="ECO:0000313" key="2">
    <source>
        <dbReference type="EMBL" id="KAF2016262.1"/>
    </source>
</evidence>
<dbReference type="EMBL" id="ML978069">
    <property type="protein sequence ID" value="KAF2016262.1"/>
    <property type="molecule type" value="Genomic_DNA"/>
</dbReference>